<protein>
    <submittedName>
        <fullName evidence="2">(northern house mosquito) hypothetical protein</fullName>
    </submittedName>
</protein>
<dbReference type="EMBL" id="HBUE01216382">
    <property type="protein sequence ID" value="CAG6537136.1"/>
    <property type="molecule type" value="Transcribed_RNA"/>
</dbReference>
<dbReference type="EMBL" id="HBUE01063119">
    <property type="protein sequence ID" value="CAG6469523.1"/>
    <property type="molecule type" value="Transcribed_RNA"/>
</dbReference>
<evidence type="ECO:0000256" key="1">
    <source>
        <dbReference type="SAM" id="Phobius"/>
    </source>
</evidence>
<keyword evidence="1" id="KW-0812">Transmembrane</keyword>
<organism evidence="2">
    <name type="scientific">Culex pipiens</name>
    <name type="common">House mosquito</name>
    <dbReference type="NCBI Taxonomy" id="7175"/>
    <lineage>
        <taxon>Eukaryota</taxon>
        <taxon>Metazoa</taxon>
        <taxon>Ecdysozoa</taxon>
        <taxon>Arthropoda</taxon>
        <taxon>Hexapoda</taxon>
        <taxon>Insecta</taxon>
        <taxon>Pterygota</taxon>
        <taxon>Neoptera</taxon>
        <taxon>Endopterygota</taxon>
        <taxon>Diptera</taxon>
        <taxon>Nematocera</taxon>
        <taxon>Culicoidea</taxon>
        <taxon>Culicidae</taxon>
        <taxon>Culicinae</taxon>
        <taxon>Culicini</taxon>
        <taxon>Culex</taxon>
        <taxon>Culex</taxon>
    </lineage>
</organism>
<name>A0A8D8B640_CULPI</name>
<proteinExistence type="predicted"/>
<feature type="transmembrane region" description="Helical" evidence="1">
    <location>
        <begin position="107"/>
        <end position="127"/>
    </location>
</feature>
<keyword evidence="1" id="KW-0472">Membrane</keyword>
<keyword evidence="1" id="KW-1133">Transmembrane helix</keyword>
<dbReference type="EMBL" id="HBUE01322932">
    <property type="protein sequence ID" value="CAG6589139.1"/>
    <property type="molecule type" value="Transcribed_RNA"/>
</dbReference>
<dbReference type="AlphaFoldDB" id="A0A8D8B640"/>
<reference evidence="2" key="1">
    <citation type="submission" date="2021-05" db="EMBL/GenBank/DDBJ databases">
        <authorList>
            <person name="Alioto T."/>
            <person name="Alioto T."/>
            <person name="Gomez Garrido J."/>
        </authorList>
    </citation>
    <scope>NUCLEOTIDE SEQUENCE</scope>
</reference>
<accession>A0A8D8B640</accession>
<evidence type="ECO:0000313" key="2">
    <source>
        <dbReference type="EMBL" id="CAG6469523.1"/>
    </source>
</evidence>
<sequence length="233" mass="26520">MCSRFVRLGRRRRVRRLLNFHRKCGTRAARGRNGRQCGRRQRPERIERVVARQGVQNGDGLAGRVKRDDLDAVPDGAEEGVRPVKDHQVPVGKGQRKEQGLGTLEKVVLLLLLVLVVGMVLLVAFRFECWVYRFEKWKGPKFFDGSGGGVRIRVLDETQLLVICGSVHTFDLSLLVHDVPNDVIRHARLLQHNHNTARLDITGGFGVKTGHFQKRFTHTKRDKGIVLKKFPKI</sequence>